<evidence type="ECO:0000313" key="2">
    <source>
        <dbReference type="EMBL" id="KAF2267198.1"/>
    </source>
</evidence>
<name>A0A9P4KGD1_9PLEO</name>
<sequence>MEARKQFRVLPITIFFLLLTILELPLAEYLLLADGNIEEILESCAGEITINITKARYNAQPQINIPHLVALIYFAPQLHISFMTGGDPGLAAELYH</sequence>
<gene>
    <name evidence="2" type="ORF">CC78DRAFT_577396</name>
</gene>
<evidence type="ECO:0000256" key="1">
    <source>
        <dbReference type="SAM" id="SignalP"/>
    </source>
</evidence>
<organism evidence="2 3">
    <name type="scientific">Lojkania enalia</name>
    <dbReference type="NCBI Taxonomy" id="147567"/>
    <lineage>
        <taxon>Eukaryota</taxon>
        <taxon>Fungi</taxon>
        <taxon>Dikarya</taxon>
        <taxon>Ascomycota</taxon>
        <taxon>Pezizomycotina</taxon>
        <taxon>Dothideomycetes</taxon>
        <taxon>Pleosporomycetidae</taxon>
        <taxon>Pleosporales</taxon>
        <taxon>Pleosporales incertae sedis</taxon>
        <taxon>Lojkania</taxon>
    </lineage>
</organism>
<evidence type="ECO:0000313" key="3">
    <source>
        <dbReference type="Proteomes" id="UP000800093"/>
    </source>
</evidence>
<dbReference type="AlphaFoldDB" id="A0A9P4KGD1"/>
<keyword evidence="3" id="KW-1185">Reference proteome</keyword>
<feature type="signal peptide" evidence="1">
    <location>
        <begin position="1"/>
        <end position="27"/>
    </location>
</feature>
<comment type="caution">
    <text evidence="2">The sequence shown here is derived from an EMBL/GenBank/DDBJ whole genome shotgun (WGS) entry which is preliminary data.</text>
</comment>
<reference evidence="3" key="1">
    <citation type="journal article" date="2020" name="Stud. Mycol.">
        <title>101 Dothideomycetes genomes: A test case for predicting lifestyles and emergence of pathogens.</title>
        <authorList>
            <person name="Haridas S."/>
            <person name="Albert R."/>
            <person name="Binder M."/>
            <person name="Bloem J."/>
            <person name="LaButti K."/>
            <person name="Salamov A."/>
            <person name="Andreopoulos B."/>
            <person name="Baker S."/>
            <person name="Barry K."/>
            <person name="Bills G."/>
            <person name="Bluhm B."/>
            <person name="Cannon C."/>
            <person name="Castanera R."/>
            <person name="Culley D."/>
            <person name="Daum C."/>
            <person name="Ezra D."/>
            <person name="Gonzalez J."/>
            <person name="Henrissat B."/>
            <person name="Kuo A."/>
            <person name="Liang C."/>
            <person name="Lipzen A."/>
            <person name="Lutzoni F."/>
            <person name="Magnuson J."/>
            <person name="Mondo S."/>
            <person name="Nolan M."/>
            <person name="Ohm R."/>
            <person name="Pangilinan J."/>
            <person name="Park H.-J."/>
            <person name="Ramirez L."/>
            <person name="Alfaro M."/>
            <person name="Sun H."/>
            <person name="Tritt A."/>
            <person name="Yoshinaga Y."/>
            <person name="Zwiers L.-H."/>
            <person name="Turgeon B."/>
            <person name="Goodwin S."/>
            <person name="Spatafora J."/>
            <person name="Crous P."/>
            <person name="Grigoriev I."/>
        </authorList>
    </citation>
    <scope>NUCLEOTIDE SEQUENCE [LARGE SCALE GENOMIC DNA]</scope>
    <source>
        <strain evidence="3">CBS 304.66</strain>
    </source>
</reference>
<accession>A0A9P4KGD1</accession>
<feature type="chain" id="PRO_5040206625" evidence="1">
    <location>
        <begin position="28"/>
        <end position="96"/>
    </location>
</feature>
<protein>
    <submittedName>
        <fullName evidence="2">Uncharacterized protein</fullName>
    </submittedName>
</protein>
<proteinExistence type="predicted"/>
<keyword evidence="1" id="KW-0732">Signal</keyword>
<dbReference type="Proteomes" id="UP000800093">
    <property type="component" value="Unassembled WGS sequence"/>
</dbReference>
<dbReference type="EMBL" id="ML986593">
    <property type="protein sequence ID" value="KAF2267198.1"/>
    <property type="molecule type" value="Genomic_DNA"/>
</dbReference>